<dbReference type="Proteomes" id="UP000218418">
    <property type="component" value="Chromosome"/>
</dbReference>
<sequence>MYSQPKYVDSTIDEYLQFDLESLVRYEYLAGQVYPLLGESHNLKIISQNLFARLRTQLYGTGCQVFSSEMKVRVEAVNAFYYPEVSVVKDSQDREAYFKNCPCLIAEVISPVTERIDRNEKLFNYRQIPSLQEYLLVHQSEVKVEVYRKIYQNKWLLETLTQNSILKLQSVNVEITMAEIYEDVEFEQ</sequence>
<dbReference type="AlphaFoldDB" id="A0A1Z4LPD8"/>
<protein>
    <recommendedName>
        <fullName evidence="1">Putative restriction endonuclease domain-containing protein</fullName>
    </recommendedName>
</protein>
<evidence type="ECO:0000259" key="1">
    <source>
        <dbReference type="Pfam" id="PF05685"/>
    </source>
</evidence>
<dbReference type="InterPro" id="IPR012296">
    <property type="entry name" value="Nuclease_put_TT1808"/>
</dbReference>
<dbReference type="OrthoDB" id="424506at2"/>
<name>A0A1Z4LPD8_9CYAN</name>
<dbReference type="PANTHER" id="PTHR36558">
    <property type="entry name" value="GLR1098 PROTEIN"/>
    <property type="match status" value="1"/>
</dbReference>
<dbReference type="EMBL" id="AP018227">
    <property type="protein sequence ID" value="BAY83081.1"/>
    <property type="molecule type" value="Genomic_DNA"/>
</dbReference>
<feature type="domain" description="Putative restriction endonuclease" evidence="1">
    <location>
        <begin position="13"/>
        <end position="171"/>
    </location>
</feature>
<proteinExistence type="predicted"/>
<reference evidence="2 3" key="1">
    <citation type="submission" date="2017-06" db="EMBL/GenBank/DDBJ databases">
        <title>Genome sequencing of cyanobaciteial culture collection at National Institute for Environmental Studies (NIES).</title>
        <authorList>
            <person name="Hirose Y."/>
            <person name="Shimura Y."/>
            <person name="Fujisawa T."/>
            <person name="Nakamura Y."/>
            <person name="Kawachi M."/>
        </authorList>
    </citation>
    <scope>NUCLEOTIDE SEQUENCE [LARGE SCALE GENOMIC DNA]</scope>
    <source>
        <strain evidence="2 3">NIES-267</strain>
    </source>
</reference>
<dbReference type="Gene3D" id="3.90.1570.10">
    <property type="entry name" value="tt1808, chain A"/>
    <property type="match status" value="1"/>
</dbReference>
<evidence type="ECO:0000313" key="3">
    <source>
        <dbReference type="Proteomes" id="UP000218418"/>
    </source>
</evidence>
<dbReference type="InterPro" id="IPR008538">
    <property type="entry name" value="Uma2"/>
</dbReference>
<accession>A0A1Z4LPD8</accession>
<dbReference type="PANTHER" id="PTHR36558:SF1">
    <property type="entry name" value="RESTRICTION ENDONUCLEASE DOMAIN-CONTAINING PROTEIN-RELATED"/>
    <property type="match status" value="1"/>
</dbReference>
<evidence type="ECO:0000313" key="2">
    <source>
        <dbReference type="EMBL" id="BAY83081.1"/>
    </source>
</evidence>
<dbReference type="CDD" id="cd06260">
    <property type="entry name" value="DUF820-like"/>
    <property type="match status" value="1"/>
</dbReference>
<dbReference type="SUPFAM" id="SSF52980">
    <property type="entry name" value="Restriction endonuclease-like"/>
    <property type="match status" value="1"/>
</dbReference>
<keyword evidence="3" id="KW-1185">Reference proteome</keyword>
<dbReference type="Pfam" id="PF05685">
    <property type="entry name" value="Uma2"/>
    <property type="match status" value="1"/>
</dbReference>
<organism evidence="2 3">
    <name type="scientific">Calothrix parasitica NIES-267</name>
    <dbReference type="NCBI Taxonomy" id="1973488"/>
    <lineage>
        <taxon>Bacteria</taxon>
        <taxon>Bacillati</taxon>
        <taxon>Cyanobacteriota</taxon>
        <taxon>Cyanophyceae</taxon>
        <taxon>Nostocales</taxon>
        <taxon>Calotrichaceae</taxon>
        <taxon>Calothrix</taxon>
    </lineage>
</organism>
<gene>
    <name evidence="2" type="ORF">NIES267_25670</name>
</gene>
<dbReference type="InterPro" id="IPR011335">
    <property type="entry name" value="Restrct_endonuc-II-like"/>
</dbReference>